<evidence type="ECO:0008006" key="3">
    <source>
        <dbReference type="Google" id="ProtNLM"/>
    </source>
</evidence>
<dbReference type="EMBL" id="CP118247">
    <property type="protein sequence ID" value="WDR06459.1"/>
    <property type="molecule type" value="Genomic_DNA"/>
</dbReference>
<dbReference type="RefSeq" id="WP_282211973.1">
    <property type="nucleotide sequence ID" value="NZ_CP118247.1"/>
</dbReference>
<evidence type="ECO:0000313" key="2">
    <source>
        <dbReference type="Proteomes" id="UP001222118"/>
    </source>
</evidence>
<sequence length="223" mass="23910">MNIILARHSILSGLLLVAVLVGSPVQVWAQSAPIALDGGQISLSSLGHTLKMPLPSWLEGAGGRSLDDQASISYSDDSRKAELDIFPKGQTSLSWTSAAGARILLQPTRALADYRSSEMTYYSQTCQPETSGFFQLEADSADNLATLGFVCGAFIDTLADYAGDGEILLMQFKRTPKGLAMVYQKWRGKAFDPGVPVSWPVATDVIQKAVQQLKADVTLLAAD</sequence>
<accession>A0ABY7YZY9</accession>
<dbReference type="Proteomes" id="UP001222118">
    <property type="component" value="Chromosome"/>
</dbReference>
<keyword evidence="2" id="KW-1185">Reference proteome</keyword>
<name>A0ABY7YZY9_9HYPH</name>
<evidence type="ECO:0000313" key="1">
    <source>
        <dbReference type="EMBL" id="WDR06459.1"/>
    </source>
</evidence>
<reference evidence="1 2" key="1">
    <citation type="submission" date="2023-02" db="EMBL/GenBank/DDBJ databases">
        <title>Devosia chondri sp. nov., isolated from the phycosphere of marine algae.</title>
        <authorList>
            <person name="Kim J.M."/>
            <person name="Lee J.K."/>
            <person name="Choi B.J."/>
            <person name="Bayburt H."/>
            <person name="Jeon C.O."/>
        </authorList>
    </citation>
    <scope>NUCLEOTIDE SEQUENCE [LARGE SCALE GENOMIC DNA]</scope>
    <source>
        <strain evidence="1 2">G2-5</strain>
    </source>
</reference>
<protein>
    <recommendedName>
        <fullName evidence="3">DUF4412 domain-containing protein</fullName>
    </recommendedName>
</protein>
<gene>
    <name evidence="1" type="ORF">PSQ90_03035</name>
</gene>
<proteinExistence type="predicted"/>
<organism evidence="1 2">
    <name type="scientific">Devosia rhodophyticola</name>
    <dbReference type="NCBI Taxonomy" id="3026423"/>
    <lineage>
        <taxon>Bacteria</taxon>
        <taxon>Pseudomonadati</taxon>
        <taxon>Pseudomonadota</taxon>
        <taxon>Alphaproteobacteria</taxon>
        <taxon>Hyphomicrobiales</taxon>
        <taxon>Devosiaceae</taxon>
        <taxon>Devosia</taxon>
    </lineage>
</organism>